<dbReference type="Proteomes" id="UP000077266">
    <property type="component" value="Unassembled WGS sequence"/>
</dbReference>
<feature type="compositionally biased region" description="Acidic residues" evidence="1">
    <location>
        <begin position="668"/>
        <end position="678"/>
    </location>
</feature>
<gene>
    <name evidence="2" type="ORF">EXIGLDRAFT_810418</name>
</gene>
<dbReference type="STRING" id="1314781.A0A165LJU1"/>
<sequence>MPADERMPRRERDEVANESTRRLLLPAQCTIYAQVELDPAERVAKRDAASMPIASTLRNISNRFLSSFITPWQHEPNEPHTVHEFKRETSTSVRRSARSGAPTLIAVAQSEASRTGTSSTVGDDPWNAPLLPCNEHDGIVCAPAQRPMPHRVCNETVLVCRPLPLLEAAAPRSTARYSPERSAQTTTCAMPAGKRMPRFERDEAVLQRLTPPVLDASALGVPRTYAARISPADERMPRRERDGMVDGGTTSPSLWDADDPYTVACSGSEQSVQVSAFASPADQRAPCRVHDEDVKARLYHATLSEQPDLSNTVASSVVLAPPDDMNSTEPESPKSQSRATTLSTEQHGMVKISSSAGEGTEQDQHMLSHGVRVASLIFAGHSDAAAPRRRNRQGNQRSAPEVVSSQTREDDYGDYSLPMPMYDGTEDFEKFESFVHKWDSWARVHRLTEFEAVDYLTHALTGSALDWYMLHVALSPRYWTIIQLYQSLYEYIFPSNFRQTLRRRLMSAKQHGRRVKDFAKDIENLSLRFPDVSSYTLKCVLWDGVDPYIRMFWMEKGRSLEFDEYDTLVAYAVRAENRETERLRFSQRRKRHEILRPSDSDSAADLSSAAEQDLDVLPGIAHASGIAVEEDTAETSSQYSYESGKLSERSYHTRDELPLTEDGHEESYSESDGAEDSGEEHSVSELSGEELVATQLEGESEDEEADNSQLEGESDSEVGEEISEEDRSQDEDSQDEYDDDGSYPSEEDERVDSEDETDSYAVLGEEGDFLVELLDSLHDPLLAPNLYTLSMTGCNVKMATETVLIERLPPSIRVLRLDFPLAAHINLDRVRHDLAVLEELRLVLKYHPHGELSPTDLQLVRSLISACGSLELMRFEGGDWRTWRSSSGSMIPDEESEERNQESAMMYLASSGVRVEFFEPDYT</sequence>
<feature type="compositionally biased region" description="Acidic residues" evidence="1">
    <location>
        <begin position="698"/>
        <end position="757"/>
    </location>
</feature>
<dbReference type="AlphaFoldDB" id="A0A165LJU1"/>
<feature type="region of interest" description="Disordered" evidence="1">
    <location>
        <begin position="383"/>
        <end position="415"/>
    </location>
</feature>
<dbReference type="OrthoDB" id="3267748at2759"/>
<name>A0A165LJU1_EXIGL</name>
<feature type="compositionally biased region" description="Basic and acidic residues" evidence="1">
    <location>
        <begin position="645"/>
        <end position="667"/>
    </location>
</feature>
<feature type="compositionally biased region" description="Polar residues" evidence="1">
    <location>
        <begin position="393"/>
        <end position="406"/>
    </location>
</feature>
<dbReference type="EMBL" id="KV425924">
    <property type="protein sequence ID" value="KZV97945.1"/>
    <property type="molecule type" value="Genomic_DNA"/>
</dbReference>
<proteinExistence type="predicted"/>
<evidence type="ECO:0008006" key="4">
    <source>
        <dbReference type="Google" id="ProtNLM"/>
    </source>
</evidence>
<feature type="compositionally biased region" description="Polar residues" evidence="1">
    <location>
        <begin position="325"/>
        <end position="346"/>
    </location>
</feature>
<dbReference type="InParanoid" id="A0A165LJU1"/>
<evidence type="ECO:0000256" key="1">
    <source>
        <dbReference type="SAM" id="MobiDB-lite"/>
    </source>
</evidence>
<organism evidence="2 3">
    <name type="scientific">Exidia glandulosa HHB12029</name>
    <dbReference type="NCBI Taxonomy" id="1314781"/>
    <lineage>
        <taxon>Eukaryota</taxon>
        <taxon>Fungi</taxon>
        <taxon>Dikarya</taxon>
        <taxon>Basidiomycota</taxon>
        <taxon>Agaricomycotina</taxon>
        <taxon>Agaricomycetes</taxon>
        <taxon>Auriculariales</taxon>
        <taxon>Exidiaceae</taxon>
        <taxon>Exidia</taxon>
    </lineage>
</organism>
<feature type="region of interest" description="Disordered" evidence="1">
    <location>
        <begin position="319"/>
        <end position="346"/>
    </location>
</feature>
<evidence type="ECO:0000313" key="3">
    <source>
        <dbReference type="Proteomes" id="UP000077266"/>
    </source>
</evidence>
<feature type="region of interest" description="Disordered" evidence="1">
    <location>
        <begin position="628"/>
        <end position="757"/>
    </location>
</feature>
<reference evidence="2 3" key="1">
    <citation type="journal article" date="2016" name="Mol. Biol. Evol.">
        <title>Comparative Genomics of Early-Diverging Mushroom-Forming Fungi Provides Insights into the Origins of Lignocellulose Decay Capabilities.</title>
        <authorList>
            <person name="Nagy L.G."/>
            <person name="Riley R."/>
            <person name="Tritt A."/>
            <person name="Adam C."/>
            <person name="Daum C."/>
            <person name="Floudas D."/>
            <person name="Sun H."/>
            <person name="Yadav J.S."/>
            <person name="Pangilinan J."/>
            <person name="Larsson K.H."/>
            <person name="Matsuura K."/>
            <person name="Barry K."/>
            <person name="Labutti K."/>
            <person name="Kuo R."/>
            <person name="Ohm R.A."/>
            <person name="Bhattacharya S.S."/>
            <person name="Shirouzu T."/>
            <person name="Yoshinaga Y."/>
            <person name="Martin F.M."/>
            <person name="Grigoriev I.V."/>
            <person name="Hibbett D.S."/>
        </authorList>
    </citation>
    <scope>NUCLEOTIDE SEQUENCE [LARGE SCALE GENOMIC DNA]</scope>
    <source>
        <strain evidence="2 3">HHB12029</strain>
    </source>
</reference>
<protein>
    <recommendedName>
        <fullName evidence="4">Retrotransposon gag domain-containing protein</fullName>
    </recommendedName>
</protein>
<keyword evidence="3" id="KW-1185">Reference proteome</keyword>
<accession>A0A165LJU1</accession>
<evidence type="ECO:0000313" key="2">
    <source>
        <dbReference type="EMBL" id="KZV97945.1"/>
    </source>
</evidence>